<organism evidence="5 6">
    <name type="scientific">Nonomuraea antimicrobica</name>
    <dbReference type="NCBI Taxonomy" id="561173"/>
    <lineage>
        <taxon>Bacteria</taxon>
        <taxon>Bacillati</taxon>
        <taxon>Actinomycetota</taxon>
        <taxon>Actinomycetes</taxon>
        <taxon>Streptosporangiales</taxon>
        <taxon>Streptosporangiaceae</taxon>
        <taxon>Nonomuraea</taxon>
    </lineage>
</organism>
<sequence>MGAVRPGYDLANDPEKEVSGPGAVQSCLVSFVEILVVGVAVGLVVARWAPVRVRRGVTVGAAALAGLSAVIVVGLGVRWQMVPVLAGAVLAGVGLALPFAVGSLSRRGARRPSWRARWWVAAPGTAVCLLLVAAGPVAAWAFPVPEFPAPSGPYATGTVVLQWTDQDRPEPATAAPDDHRIVVAQLWYPARPSPAGAARAPYFGRTQREARTVAQALAGQLGLPGFILDALPRARTRSVAGAPVAAGRFPVVLFSPGIGSVRGQNTAWAEELAGRGYVVAGLDHPYDSAAVVLDDSRVIHTRARATGDAATDERLAADLTATRAGDLSFALTRLDRLDRDEPGGPFAGRLDVGRAAATGHSLGGGAALLAARQDTRFAAVIDVDGYPHDPAPAPFPQPALALTSAIGLDENPRYLPQLTRVLTLGTATTYRLTIPGMAHFAFTDAPFYLPPVPFLVGDLGDRDALRSTTETTAAFLDVALRGGPGDLPSVLARFGDVAVHRPGRVP</sequence>
<feature type="transmembrane region" description="Helical" evidence="4">
    <location>
        <begin position="23"/>
        <end position="45"/>
    </location>
</feature>
<evidence type="ECO:0000313" key="6">
    <source>
        <dbReference type="Proteomes" id="UP001500902"/>
    </source>
</evidence>
<reference evidence="6" key="1">
    <citation type="journal article" date="2019" name="Int. J. Syst. Evol. Microbiol.">
        <title>The Global Catalogue of Microorganisms (GCM) 10K type strain sequencing project: providing services to taxonomists for standard genome sequencing and annotation.</title>
        <authorList>
            <consortium name="The Broad Institute Genomics Platform"/>
            <consortium name="The Broad Institute Genome Sequencing Center for Infectious Disease"/>
            <person name="Wu L."/>
            <person name="Ma J."/>
        </authorList>
    </citation>
    <scope>NUCLEOTIDE SEQUENCE [LARGE SCALE GENOMIC DNA]</scope>
    <source>
        <strain evidence="6">JCM 16904</strain>
    </source>
</reference>
<dbReference type="Proteomes" id="UP001500902">
    <property type="component" value="Unassembled WGS sequence"/>
</dbReference>
<keyword evidence="6" id="KW-1185">Reference proteome</keyword>
<keyword evidence="4" id="KW-0472">Membrane</keyword>
<keyword evidence="2" id="KW-0442">Lipid degradation</keyword>
<dbReference type="EMBL" id="BAAAZP010000071">
    <property type="protein sequence ID" value="GAA3668364.1"/>
    <property type="molecule type" value="Genomic_DNA"/>
</dbReference>
<evidence type="ECO:0000256" key="1">
    <source>
        <dbReference type="ARBA" id="ARBA00022801"/>
    </source>
</evidence>
<keyword evidence="3" id="KW-0443">Lipid metabolism</keyword>
<feature type="transmembrane region" description="Helical" evidence="4">
    <location>
        <begin position="116"/>
        <end position="142"/>
    </location>
</feature>
<keyword evidence="4" id="KW-1133">Transmembrane helix</keyword>
<dbReference type="PANTHER" id="PTHR10272">
    <property type="entry name" value="PLATELET-ACTIVATING FACTOR ACETYLHYDROLASE"/>
    <property type="match status" value="1"/>
</dbReference>
<evidence type="ECO:0000256" key="4">
    <source>
        <dbReference type="SAM" id="Phobius"/>
    </source>
</evidence>
<keyword evidence="4" id="KW-0812">Transmembrane</keyword>
<dbReference type="SUPFAM" id="SSF53474">
    <property type="entry name" value="alpha/beta-Hydrolases"/>
    <property type="match status" value="1"/>
</dbReference>
<name>A0ABP7BSY9_9ACTN</name>
<dbReference type="Pfam" id="PF03403">
    <property type="entry name" value="PAF-AH_p_II"/>
    <property type="match status" value="1"/>
</dbReference>
<dbReference type="PANTHER" id="PTHR10272:SF0">
    <property type="entry name" value="PLATELET-ACTIVATING FACTOR ACETYLHYDROLASE"/>
    <property type="match status" value="1"/>
</dbReference>
<protein>
    <recommendedName>
        <fullName evidence="7">Platelet-activating factor acetylhydrolase</fullName>
    </recommendedName>
</protein>
<feature type="transmembrane region" description="Helical" evidence="4">
    <location>
        <begin position="57"/>
        <end position="77"/>
    </location>
</feature>
<keyword evidence="1" id="KW-0378">Hydrolase</keyword>
<dbReference type="Gene3D" id="3.40.50.1820">
    <property type="entry name" value="alpha/beta hydrolase"/>
    <property type="match status" value="1"/>
</dbReference>
<dbReference type="InterPro" id="IPR029058">
    <property type="entry name" value="AB_hydrolase_fold"/>
</dbReference>
<accession>A0ABP7BSY9</accession>
<comment type="caution">
    <text evidence="5">The sequence shown here is derived from an EMBL/GenBank/DDBJ whole genome shotgun (WGS) entry which is preliminary data.</text>
</comment>
<evidence type="ECO:0000256" key="3">
    <source>
        <dbReference type="ARBA" id="ARBA00023098"/>
    </source>
</evidence>
<evidence type="ECO:0000313" key="5">
    <source>
        <dbReference type="EMBL" id="GAA3668364.1"/>
    </source>
</evidence>
<gene>
    <name evidence="5" type="ORF">GCM10022224_035740</name>
</gene>
<evidence type="ECO:0008006" key="7">
    <source>
        <dbReference type="Google" id="ProtNLM"/>
    </source>
</evidence>
<proteinExistence type="predicted"/>
<feature type="transmembrane region" description="Helical" evidence="4">
    <location>
        <begin position="83"/>
        <end position="104"/>
    </location>
</feature>
<evidence type="ECO:0000256" key="2">
    <source>
        <dbReference type="ARBA" id="ARBA00022963"/>
    </source>
</evidence>